<evidence type="ECO:0000313" key="3">
    <source>
        <dbReference type="Proteomes" id="UP000317316"/>
    </source>
</evidence>
<dbReference type="PANTHER" id="PTHR42928:SF3">
    <property type="entry name" value="UPF0065 PROTEIN YFLP"/>
    <property type="match status" value="1"/>
</dbReference>
<dbReference type="PANTHER" id="PTHR42928">
    <property type="entry name" value="TRICARBOXYLATE-BINDING PROTEIN"/>
    <property type="match status" value="1"/>
</dbReference>
<reference evidence="2 3" key="1">
    <citation type="submission" date="2019-05" db="EMBL/GenBank/DDBJ databases">
        <title>Psychrobacillus vulpis sp. nov., a new species isolated from feces of a red fox that inhabits in The Tablas de Daimiel Natural Park, Albacete, Spain.</title>
        <authorList>
            <person name="Rodriguez M."/>
            <person name="Reina J.C."/>
            <person name="Bejar V."/>
            <person name="Llamas I."/>
        </authorList>
    </citation>
    <scope>NUCLEOTIDE SEQUENCE [LARGE SCALE GENOMIC DNA]</scope>
    <source>
        <strain evidence="2 3">NEAU-3TGS17</strain>
    </source>
</reference>
<dbReference type="EMBL" id="VDGH01000010">
    <property type="protein sequence ID" value="TQR10755.1"/>
    <property type="molecule type" value="Genomic_DNA"/>
</dbReference>
<comment type="caution">
    <text evidence="2">The sequence shown here is derived from an EMBL/GenBank/DDBJ whole genome shotgun (WGS) entry which is preliminary data.</text>
</comment>
<dbReference type="PROSITE" id="PS51257">
    <property type="entry name" value="PROKAR_LIPOPROTEIN"/>
    <property type="match status" value="1"/>
</dbReference>
<evidence type="ECO:0000256" key="1">
    <source>
        <dbReference type="ARBA" id="ARBA00006987"/>
    </source>
</evidence>
<dbReference type="InterPro" id="IPR005064">
    <property type="entry name" value="BUG"/>
</dbReference>
<dbReference type="Proteomes" id="UP000317316">
    <property type="component" value="Unassembled WGS sequence"/>
</dbReference>
<dbReference type="Gene3D" id="3.40.190.10">
    <property type="entry name" value="Periplasmic binding protein-like II"/>
    <property type="match status" value="1"/>
</dbReference>
<dbReference type="Gene3D" id="3.40.190.150">
    <property type="entry name" value="Bordetella uptake gene, domain 1"/>
    <property type="match status" value="1"/>
</dbReference>
<organism evidence="2 3">
    <name type="scientific">Psychrobacillus lasiicapitis</name>
    <dbReference type="NCBI Taxonomy" id="1636719"/>
    <lineage>
        <taxon>Bacteria</taxon>
        <taxon>Bacillati</taxon>
        <taxon>Bacillota</taxon>
        <taxon>Bacilli</taxon>
        <taxon>Bacillales</taxon>
        <taxon>Bacillaceae</taxon>
        <taxon>Psychrobacillus</taxon>
    </lineage>
</organism>
<keyword evidence="3" id="KW-1185">Reference proteome</keyword>
<dbReference type="AlphaFoldDB" id="A0A544SZY0"/>
<comment type="similarity">
    <text evidence="1">Belongs to the UPF0065 (bug) family.</text>
</comment>
<dbReference type="RefSeq" id="WP_142540076.1">
    <property type="nucleotide sequence ID" value="NZ_BMIE01000008.1"/>
</dbReference>
<dbReference type="PIRSF" id="PIRSF017082">
    <property type="entry name" value="YflP"/>
    <property type="match status" value="1"/>
</dbReference>
<dbReference type="Pfam" id="PF03401">
    <property type="entry name" value="TctC"/>
    <property type="match status" value="1"/>
</dbReference>
<dbReference type="SUPFAM" id="SSF53850">
    <property type="entry name" value="Periplasmic binding protein-like II"/>
    <property type="match status" value="1"/>
</dbReference>
<dbReference type="InterPro" id="IPR042100">
    <property type="entry name" value="Bug_dom1"/>
</dbReference>
<accession>A0A544SZY0</accession>
<name>A0A544SZY0_9BACI</name>
<protein>
    <submittedName>
        <fullName evidence="2">Tripartite tricarboxylate transporter substrate binding protein</fullName>
    </submittedName>
</protein>
<evidence type="ECO:0000313" key="2">
    <source>
        <dbReference type="EMBL" id="TQR10755.1"/>
    </source>
</evidence>
<proteinExistence type="inferred from homology"/>
<dbReference type="CDD" id="cd07012">
    <property type="entry name" value="PBP2_Bug_TTT"/>
    <property type="match status" value="1"/>
</dbReference>
<gene>
    <name evidence="2" type="ORF">FG382_16985</name>
</gene>
<dbReference type="OrthoDB" id="9780943at2"/>
<sequence>MRKKILVLVMTFVTLLTGCSSEKNQEVIGDEVTIIAPSSIGGGWDLTARAMQDVLMSEKLIDGDIQVMNKIGAGGELGWKYTNQQKDHVLAINSSLLITNHLLGQSKITYKDFTPIAILATEWEVVIVSKDSNISSARSLMDNMKEAPHRFKIGVSPRLGNDDQLSFVLVGKQVGLNSDELDFFIYENSAQVVDALLKKQIDVATMTLAEAKKYYDLNQVKMLVISSDKRLEELPDVPTWSEEGIDLVFEHWRGVMGPPNMTKSEIQFWDTTMEKMVQTEKWQQTLEKYMWKDFYKNSSETAKFLEEQDKMYEALMNVNRKD</sequence>